<protein>
    <submittedName>
        <fullName evidence="2">Uncharacterized protein</fullName>
    </submittedName>
</protein>
<proteinExistence type="predicted"/>
<evidence type="ECO:0000313" key="3">
    <source>
        <dbReference type="Proteomes" id="UP000092444"/>
    </source>
</evidence>
<dbReference type="AlphaFoldDB" id="A0A1A9YUH2"/>
<dbReference type="EnsemblMetazoa" id="GMOY002626-RA">
    <property type="protein sequence ID" value="GMOY002626-PA"/>
    <property type="gene ID" value="GMOY002626"/>
</dbReference>
<organism evidence="2 3">
    <name type="scientific">Glossina morsitans morsitans</name>
    <name type="common">Savannah tsetse fly</name>
    <dbReference type="NCBI Taxonomy" id="37546"/>
    <lineage>
        <taxon>Eukaryota</taxon>
        <taxon>Metazoa</taxon>
        <taxon>Ecdysozoa</taxon>
        <taxon>Arthropoda</taxon>
        <taxon>Hexapoda</taxon>
        <taxon>Insecta</taxon>
        <taxon>Pterygota</taxon>
        <taxon>Neoptera</taxon>
        <taxon>Endopterygota</taxon>
        <taxon>Diptera</taxon>
        <taxon>Brachycera</taxon>
        <taxon>Muscomorpha</taxon>
        <taxon>Hippoboscoidea</taxon>
        <taxon>Glossinidae</taxon>
        <taxon>Glossina</taxon>
    </lineage>
</organism>
<evidence type="ECO:0000313" key="2">
    <source>
        <dbReference type="EnsemblMetazoa" id="GMOY002626-PA"/>
    </source>
</evidence>
<feature type="compositionally biased region" description="Acidic residues" evidence="1">
    <location>
        <begin position="24"/>
        <end position="37"/>
    </location>
</feature>
<feature type="region of interest" description="Disordered" evidence="1">
    <location>
        <begin position="1"/>
        <end position="91"/>
    </location>
</feature>
<reference evidence="2" key="1">
    <citation type="submission" date="2020-05" db="UniProtKB">
        <authorList>
            <consortium name="EnsemblMetazoa"/>
        </authorList>
    </citation>
    <scope>IDENTIFICATION</scope>
    <source>
        <strain evidence="2">Yale</strain>
    </source>
</reference>
<dbReference type="EMBL" id="CCAG010008561">
    <property type="status" value="NOT_ANNOTATED_CDS"/>
    <property type="molecule type" value="Genomic_DNA"/>
</dbReference>
<keyword evidence="3" id="KW-1185">Reference proteome</keyword>
<dbReference type="VEuPathDB" id="VectorBase:GMOY002626"/>
<name>A0A1A9YUH2_GLOMM</name>
<sequence>MSCHYADDDDDDDDDDNNNNGYDYDYDDDDDDDDEWVSDQLPPSPPLSRPPSSSLSYGGAMNDDARSPGAGSTPGPLSQQPPVLDTSDPGK</sequence>
<accession>A0A1A9YUH2</accession>
<dbReference type="Proteomes" id="UP000092444">
    <property type="component" value="Unassembled WGS sequence"/>
</dbReference>
<dbReference type="STRING" id="37546.A0A1A9YUH2"/>
<evidence type="ECO:0000256" key="1">
    <source>
        <dbReference type="SAM" id="MobiDB-lite"/>
    </source>
</evidence>
<feature type="compositionally biased region" description="Acidic residues" evidence="1">
    <location>
        <begin position="7"/>
        <end position="17"/>
    </location>
</feature>